<feature type="compositionally biased region" description="Polar residues" evidence="1">
    <location>
        <begin position="41"/>
        <end position="54"/>
    </location>
</feature>
<evidence type="ECO:0000256" key="2">
    <source>
        <dbReference type="SAM" id="SignalP"/>
    </source>
</evidence>
<dbReference type="Proteomes" id="UP000244336">
    <property type="component" value="Chromosome 5"/>
</dbReference>
<evidence type="ECO:0000256" key="1">
    <source>
        <dbReference type="SAM" id="MobiDB-lite"/>
    </source>
</evidence>
<name>A0A2T7DNV8_9POAL</name>
<feature type="chain" id="PRO_5015395511" evidence="2">
    <location>
        <begin position="26"/>
        <end position="72"/>
    </location>
</feature>
<evidence type="ECO:0000313" key="3">
    <source>
        <dbReference type="EMBL" id="PUZ57278.1"/>
    </source>
</evidence>
<protein>
    <submittedName>
        <fullName evidence="3">Uncharacterized protein</fullName>
    </submittedName>
</protein>
<keyword evidence="4" id="KW-1185">Reference proteome</keyword>
<dbReference type="EMBL" id="CM009753">
    <property type="protein sequence ID" value="PUZ57278.1"/>
    <property type="molecule type" value="Genomic_DNA"/>
</dbReference>
<feature type="region of interest" description="Disordered" evidence="1">
    <location>
        <begin position="41"/>
        <end position="72"/>
    </location>
</feature>
<accession>A0A2T7DNV8</accession>
<evidence type="ECO:0000313" key="4">
    <source>
        <dbReference type="Proteomes" id="UP000244336"/>
    </source>
</evidence>
<keyword evidence="2" id="KW-0732">Signal</keyword>
<dbReference type="AlphaFoldDB" id="A0A2T7DNV8"/>
<gene>
    <name evidence="3" type="ORF">GQ55_5G417100</name>
</gene>
<proteinExistence type="predicted"/>
<reference evidence="3 4" key="1">
    <citation type="submission" date="2018-04" db="EMBL/GenBank/DDBJ databases">
        <title>WGS assembly of Panicum hallii var. hallii HAL2.</title>
        <authorList>
            <person name="Lovell J."/>
            <person name="Jenkins J."/>
            <person name="Lowry D."/>
            <person name="Mamidi S."/>
            <person name="Sreedasyam A."/>
            <person name="Weng X."/>
            <person name="Barry K."/>
            <person name="Bonette J."/>
            <person name="Campitelli B."/>
            <person name="Daum C."/>
            <person name="Gordon S."/>
            <person name="Gould B."/>
            <person name="Lipzen A."/>
            <person name="MacQueen A."/>
            <person name="Palacio-Mejia J."/>
            <person name="Plott C."/>
            <person name="Shakirov E."/>
            <person name="Shu S."/>
            <person name="Yoshinaga Y."/>
            <person name="Zane M."/>
            <person name="Rokhsar D."/>
            <person name="Grimwood J."/>
            <person name="Schmutz J."/>
            <person name="Juenger T."/>
        </authorList>
    </citation>
    <scope>NUCLEOTIDE SEQUENCE [LARGE SCALE GENOMIC DNA]</scope>
    <source>
        <strain evidence="4">cv. HAL2</strain>
    </source>
</reference>
<dbReference type="Gramene" id="PUZ57278">
    <property type="protein sequence ID" value="PUZ57278"/>
    <property type="gene ID" value="GQ55_5G417100"/>
</dbReference>
<organism evidence="3 4">
    <name type="scientific">Panicum hallii var. hallii</name>
    <dbReference type="NCBI Taxonomy" id="1504633"/>
    <lineage>
        <taxon>Eukaryota</taxon>
        <taxon>Viridiplantae</taxon>
        <taxon>Streptophyta</taxon>
        <taxon>Embryophyta</taxon>
        <taxon>Tracheophyta</taxon>
        <taxon>Spermatophyta</taxon>
        <taxon>Magnoliopsida</taxon>
        <taxon>Liliopsida</taxon>
        <taxon>Poales</taxon>
        <taxon>Poaceae</taxon>
        <taxon>PACMAD clade</taxon>
        <taxon>Panicoideae</taxon>
        <taxon>Panicodae</taxon>
        <taxon>Paniceae</taxon>
        <taxon>Panicinae</taxon>
        <taxon>Panicum</taxon>
        <taxon>Panicum sect. Panicum</taxon>
    </lineage>
</organism>
<sequence>MHGIQQTNNYLLLSISFFTMHTSTARQNTNTPNLEELQLMMSSQEARTKTSSICPLSSRSPRLQSSGGSLSV</sequence>
<feature type="signal peptide" evidence="2">
    <location>
        <begin position="1"/>
        <end position="25"/>
    </location>
</feature>
<feature type="compositionally biased region" description="Low complexity" evidence="1">
    <location>
        <begin position="55"/>
        <end position="72"/>
    </location>
</feature>